<evidence type="ECO:0000256" key="12">
    <source>
        <dbReference type="PIRSR" id="PIRSR602401-1"/>
    </source>
</evidence>
<evidence type="ECO:0000256" key="1">
    <source>
        <dbReference type="ARBA" id="ARBA00001971"/>
    </source>
</evidence>
<keyword evidence="4 12" id="KW-0349">Heme</keyword>
<keyword evidence="7 14" id="KW-1133">Transmembrane helix</keyword>
<evidence type="ECO:0000256" key="5">
    <source>
        <dbReference type="ARBA" id="ARBA00022692"/>
    </source>
</evidence>
<evidence type="ECO:0000313" key="15">
    <source>
        <dbReference type="EMBL" id="KAK7306939.1"/>
    </source>
</evidence>
<dbReference type="GO" id="GO:0016020">
    <property type="term" value="C:membrane"/>
    <property type="evidence" value="ECO:0007669"/>
    <property type="project" value="UniProtKB-SubCell"/>
</dbReference>
<keyword evidence="6 12" id="KW-0479">Metal-binding</keyword>
<dbReference type="InterPro" id="IPR002401">
    <property type="entry name" value="Cyt_P450_E_grp-I"/>
</dbReference>
<dbReference type="GO" id="GO:0005506">
    <property type="term" value="F:iron ion binding"/>
    <property type="evidence" value="ECO:0007669"/>
    <property type="project" value="InterPro"/>
</dbReference>
<evidence type="ECO:0000256" key="8">
    <source>
        <dbReference type="ARBA" id="ARBA00023002"/>
    </source>
</evidence>
<dbReference type="AlphaFoldDB" id="A0AAN9K0H8"/>
<evidence type="ECO:0000256" key="2">
    <source>
        <dbReference type="ARBA" id="ARBA00004167"/>
    </source>
</evidence>
<dbReference type="FunFam" id="1.10.630.10:FF:000011">
    <property type="entry name" value="Cytochrome P450 83B1"/>
    <property type="match status" value="1"/>
</dbReference>
<protein>
    <recommendedName>
        <fullName evidence="17">Cytochrome P450</fullName>
    </recommendedName>
</protein>
<evidence type="ECO:0000256" key="6">
    <source>
        <dbReference type="ARBA" id="ARBA00022723"/>
    </source>
</evidence>
<feature type="binding site" description="axial binding residue" evidence="12">
    <location>
        <position position="465"/>
    </location>
    <ligand>
        <name>heme</name>
        <dbReference type="ChEBI" id="CHEBI:30413"/>
    </ligand>
    <ligandPart>
        <name>Fe</name>
        <dbReference type="ChEBI" id="CHEBI:18248"/>
    </ligandPart>
</feature>
<dbReference type="InterPro" id="IPR036396">
    <property type="entry name" value="Cyt_P450_sf"/>
</dbReference>
<dbReference type="PROSITE" id="PS00086">
    <property type="entry name" value="CYTOCHROME_P450"/>
    <property type="match status" value="1"/>
</dbReference>
<evidence type="ECO:0000313" key="16">
    <source>
        <dbReference type="Proteomes" id="UP001367508"/>
    </source>
</evidence>
<dbReference type="InterPro" id="IPR017972">
    <property type="entry name" value="Cyt_P450_CS"/>
</dbReference>
<dbReference type="PANTHER" id="PTHR47955:SF22">
    <property type="entry name" value="CYTOCHROME P450 83B1-LIKE"/>
    <property type="match status" value="1"/>
</dbReference>
<keyword evidence="5 14" id="KW-0812">Transmembrane</keyword>
<keyword evidence="9 12" id="KW-0408">Iron</keyword>
<comment type="cofactor">
    <cofactor evidence="1 12">
        <name>heme</name>
        <dbReference type="ChEBI" id="CHEBI:30413"/>
    </cofactor>
</comment>
<dbReference type="GO" id="GO:0020037">
    <property type="term" value="F:heme binding"/>
    <property type="evidence" value="ECO:0007669"/>
    <property type="project" value="InterPro"/>
</dbReference>
<reference evidence="15 16" key="1">
    <citation type="submission" date="2024-01" db="EMBL/GenBank/DDBJ databases">
        <title>The genomes of 5 underutilized Papilionoideae crops provide insights into root nodulation and disease resistanc.</title>
        <authorList>
            <person name="Jiang F."/>
        </authorList>
    </citation>
    <scope>NUCLEOTIDE SEQUENCE [LARGE SCALE GENOMIC DNA]</scope>
    <source>
        <strain evidence="15">LVBAO_FW01</strain>
        <tissue evidence="15">Leaves</tissue>
    </source>
</reference>
<comment type="similarity">
    <text evidence="3 13">Belongs to the cytochrome P450 family.</text>
</comment>
<accession>A0AAN9K0H8</accession>
<comment type="subcellular location">
    <subcellularLocation>
        <location evidence="2">Membrane</location>
        <topology evidence="2">Single-pass membrane protein</topology>
    </subcellularLocation>
</comment>
<evidence type="ECO:0000256" key="9">
    <source>
        <dbReference type="ARBA" id="ARBA00023004"/>
    </source>
</evidence>
<proteinExistence type="inferred from homology"/>
<dbReference type="PANTHER" id="PTHR47955">
    <property type="entry name" value="CYTOCHROME P450 FAMILY 71 PROTEIN"/>
    <property type="match status" value="1"/>
</dbReference>
<sequence length="523" mass="60229">MVRETSQNFHQTILSLCHQVLMDQKMLSIVVVAFPLLLLFFLRKHKIHKKPTLLPPGPRGLPFIGNLFQLDSFSLYSNLYELSKKYGPIFSLQLGSRTTIVVSSPKLAKEVMKTHDLEFCGRPSLMSSMKLSYNGLDMAFSPYRDYWRHTRKISIIHFLSLKRVLMFSSIRKCEVIQLIKKISEHASCSKVTNLHELVTCLTSTILCRSALGRRYEEEGIERSMFHGLLKEAQEIIVSFFYTDYIPLLGGMVDKLTGLMGRLDKMFNMLDGFYQNVIDEHLDPERNKLSDEEDVIDALLKLKNDPSFSMDLTPAHIKPLIMNIFLAGTDTSAASIVWGMTALMKNPRVMKKVQEEIRNMFGGKDFIEENDIQNLPYFKAVIKETMRLYPPLPLLLPRETIKKCSIAGYEIPEKTLVYVNAWAVHRDPETWKDPEEFYPERFLNNKIDFRGYDFELIPFGTGRRICPGIHMGIITVELVLANLLNSFNWEMPQGMKREDIDIDMLPGLVQHKKNPLLLVAKKPL</sequence>
<dbReference type="PRINTS" id="PR00385">
    <property type="entry name" value="P450"/>
</dbReference>
<dbReference type="PRINTS" id="PR00463">
    <property type="entry name" value="EP450I"/>
</dbReference>
<gene>
    <name evidence="15" type="ORF">VNO77_39582</name>
</gene>
<keyword evidence="11 14" id="KW-0472">Membrane</keyword>
<evidence type="ECO:0000256" key="7">
    <source>
        <dbReference type="ARBA" id="ARBA00022989"/>
    </source>
</evidence>
<dbReference type="GO" id="GO:0016705">
    <property type="term" value="F:oxidoreductase activity, acting on paired donors, with incorporation or reduction of molecular oxygen"/>
    <property type="evidence" value="ECO:0007669"/>
    <property type="project" value="InterPro"/>
</dbReference>
<keyword evidence="16" id="KW-1185">Reference proteome</keyword>
<dbReference type="SUPFAM" id="SSF48264">
    <property type="entry name" value="Cytochrome P450"/>
    <property type="match status" value="1"/>
</dbReference>
<dbReference type="Gene3D" id="1.10.630.10">
    <property type="entry name" value="Cytochrome P450"/>
    <property type="match status" value="1"/>
</dbReference>
<dbReference type="Proteomes" id="UP001367508">
    <property type="component" value="Unassembled WGS sequence"/>
</dbReference>
<name>A0AAN9K0H8_CANGL</name>
<organism evidence="15 16">
    <name type="scientific">Canavalia gladiata</name>
    <name type="common">Sword bean</name>
    <name type="synonym">Dolichos gladiatus</name>
    <dbReference type="NCBI Taxonomy" id="3824"/>
    <lineage>
        <taxon>Eukaryota</taxon>
        <taxon>Viridiplantae</taxon>
        <taxon>Streptophyta</taxon>
        <taxon>Embryophyta</taxon>
        <taxon>Tracheophyta</taxon>
        <taxon>Spermatophyta</taxon>
        <taxon>Magnoliopsida</taxon>
        <taxon>eudicotyledons</taxon>
        <taxon>Gunneridae</taxon>
        <taxon>Pentapetalae</taxon>
        <taxon>rosids</taxon>
        <taxon>fabids</taxon>
        <taxon>Fabales</taxon>
        <taxon>Fabaceae</taxon>
        <taxon>Papilionoideae</taxon>
        <taxon>50 kb inversion clade</taxon>
        <taxon>NPAAA clade</taxon>
        <taxon>indigoferoid/millettioid clade</taxon>
        <taxon>Phaseoleae</taxon>
        <taxon>Canavalia</taxon>
    </lineage>
</organism>
<evidence type="ECO:0000256" key="3">
    <source>
        <dbReference type="ARBA" id="ARBA00010617"/>
    </source>
</evidence>
<evidence type="ECO:0000256" key="14">
    <source>
        <dbReference type="SAM" id="Phobius"/>
    </source>
</evidence>
<comment type="caution">
    <text evidence="15">The sequence shown here is derived from an EMBL/GenBank/DDBJ whole genome shotgun (WGS) entry which is preliminary data.</text>
</comment>
<evidence type="ECO:0000256" key="13">
    <source>
        <dbReference type="RuleBase" id="RU000461"/>
    </source>
</evidence>
<dbReference type="InterPro" id="IPR001128">
    <property type="entry name" value="Cyt_P450"/>
</dbReference>
<dbReference type="GO" id="GO:0004497">
    <property type="term" value="F:monooxygenase activity"/>
    <property type="evidence" value="ECO:0007669"/>
    <property type="project" value="UniProtKB-KW"/>
</dbReference>
<evidence type="ECO:0000256" key="10">
    <source>
        <dbReference type="ARBA" id="ARBA00023033"/>
    </source>
</evidence>
<dbReference type="Pfam" id="PF00067">
    <property type="entry name" value="p450"/>
    <property type="match status" value="1"/>
</dbReference>
<keyword evidence="8 13" id="KW-0560">Oxidoreductase</keyword>
<evidence type="ECO:0000256" key="11">
    <source>
        <dbReference type="ARBA" id="ARBA00023136"/>
    </source>
</evidence>
<evidence type="ECO:0000256" key="4">
    <source>
        <dbReference type="ARBA" id="ARBA00022617"/>
    </source>
</evidence>
<feature type="transmembrane region" description="Helical" evidence="14">
    <location>
        <begin position="26"/>
        <end position="42"/>
    </location>
</feature>
<dbReference type="EMBL" id="JAYMYQ010000010">
    <property type="protein sequence ID" value="KAK7306939.1"/>
    <property type="molecule type" value="Genomic_DNA"/>
</dbReference>
<dbReference type="CDD" id="cd11072">
    <property type="entry name" value="CYP71-like"/>
    <property type="match status" value="1"/>
</dbReference>
<evidence type="ECO:0008006" key="17">
    <source>
        <dbReference type="Google" id="ProtNLM"/>
    </source>
</evidence>
<keyword evidence="10 13" id="KW-0503">Monooxygenase</keyword>